<dbReference type="InterPro" id="IPR027417">
    <property type="entry name" value="P-loop_NTPase"/>
</dbReference>
<comment type="catalytic activity">
    <reaction evidence="3">
        <text>adenosylcob(III)inamide + GTP = adenosylcob(III)inamide phosphate + GDP + H(+)</text>
        <dbReference type="Rhea" id="RHEA:15765"/>
        <dbReference type="ChEBI" id="CHEBI:2480"/>
        <dbReference type="ChEBI" id="CHEBI:15378"/>
        <dbReference type="ChEBI" id="CHEBI:37565"/>
        <dbReference type="ChEBI" id="CHEBI:58189"/>
        <dbReference type="ChEBI" id="CHEBI:58502"/>
        <dbReference type="EC" id="2.7.1.156"/>
    </reaction>
</comment>
<dbReference type="Proteomes" id="UP000189761">
    <property type="component" value="Unassembled WGS sequence"/>
</dbReference>
<comment type="pathway">
    <text evidence="6">Cofactor biosynthesis; adenosylcobalamin biosynthesis; adenosylcobalamin from cob(II)yrinate a,c-diamide: step 5/7.</text>
</comment>
<evidence type="ECO:0000256" key="16">
    <source>
        <dbReference type="ARBA" id="ARBA00029570"/>
    </source>
</evidence>
<dbReference type="GO" id="GO:0043752">
    <property type="term" value="F:adenosylcobinamide kinase activity"/>
    <property type="evidence" value="ECO:0007669"/>
    <property type="project" value="UniProtKB-EC"/>
</dbReference>
<evidence type="ECO:0000256" key="17">
    <source>
        <dbReference type="ARBA" id="ARBA00030571"/>
    </source>
</evidence>
<comment type="pathway">
    <text evidence="5">Cofactor biosynthesis; adenosylcobalamin biosynthesis; adenosylcobalamin from cob(II)yrinate a,c-diamide: step 6/7.</text>
</comment>
<dbReference type="Pfam" id="PF02283">
    <property type="entry name" value="CobU"/>
    <property type="match status" value="1"/>
</dbReference>
<evidence type="ECO:0000256" key="3">
    <source>
        <dbReference type="ARBA" id="ARBA00001522"/>
    </source>
</evidence>
<gene>
    <name evidence="18" type="ORF">BWZ43_14075</name>
</gene>
<evidence type="ECO:0000256" key="14">
    <source>
        <dbReference type="ARBA" id="ARBA00022840"/>
    </source>
</evidence>
<dbReference type="AlphaFoldDB" id="A0A8E2I6R9"/>
<comment type="caution">
    <text evidence="18">The sequence shown here is derived from an EMBL/GenBank/DDBJ whole genome shotgun (WGS) entry which is preliminary data.</text>
</comment>
<dbReference type="GO" id="GO:0005525">
    <property type="term" value="F:GTP binding"/>
    <property type="evidence" value="ECO:0007669"/>
    <property type="project" value="UniProtKB-KW"/>
</dbReference>
<dbReference type="Gene3D" id="3.40.50.300">
    <property type="entry name" value="P-loop containing nucleotide triphosphate hydrolases"/>
    <property type="match status" value="1"/>
</dbReference>
<evidence type="ECO:0000256" key="13">
    <source>
        <dbReference type="ARBA" id="ARBA00022777"/>
    </source>
</evidence>
<evidence type="ECO:0000256" key="4">
    <source>
        <dbReference type="ARBA" id="ARBA00003889"/>
    </source>
</evidence>
<reference evidence="18 19" key="1">
    <citation type="submission" date="2017-01" db="EMBL/GenBank/DDBJ databases">
        <title>Draft genome sequence of Bacillus oleronius.</title>
        <authorList>
            <person name="Allam M."/>
        </authorList>
    </citation>
    <scope>NUCLEOTIDE SEQUENCE [LARGE SCALE GENOMIC DNA]</scope>
    <source>
        <strain evidence="18 19">DSM 9356</strain>
    </source>
</reference>
<keyword evidence="19" id="KW-1185">Reference proteome</keyword>
<evidence type="ECO:0000256" key="15">
    <source>
        <dbReference type="ARBA" id="ARBA00023134"/>
    </source>
</evidence>
<accession>A0A8E2I6R9</accession>
<dbReference type="InterPro" id="IPR003203">
    <property type="entry name" value="CobU/CobP"/>
</dbReference>
<dbReference type="GO" id="GO:0005524">
    <property type="term" value="F:ATP binding"/>
    <property type="evidence" value="ECO:0007669"/>
    <property type="project" value="UniProtKB-KW"/>
</dbReference>
<evidence type="ECO:0000256" key="12">
    <source>
        <dbReference type="ARBA" id="ARBA00022741"/>
    </source>
</evidence>
<dbReference type="GO" id="GO:0009236">
    <property type="term" value="P:cobalamin biosynthetic process"/>
    <property type="evidence" value="ECO:0007669"/>
    <property type="project" value="UniProtKB-UniPathway"/>
</dbReference>
<dbReference type="GO" id="GO:0008820">
    <property type="term" value="F:cobinamide phosphate guanylyltransferase activity"/>
    <property type="evidence" value="ECO:0007669"/>
    <property type="project" value="UniProtKB-EC"/>
</dbReference>
<dbReference type="RefSeq" id="WP_071977697.1">
    <property type="nucleotide sequence ID" value="NZ_CP065424.1"/>
</dbReference>
<evidence type="ECO:0000256" key="2">
    <source>
        <dbReference type="ARBA" id="ARBA00000711"/>
    </source>
</evidence>
<comment type="function">
    <text evidence="4">Catalyzes ATP-dependent phosphorylation of adenosylcobinamide and addition of GMP to adenosylcobinamide phosphate.</text>
</comment>
<comment type="similarity">
    <text evidence="7">Belongs to the CobU/CobP family.</text>
</comment>
<dbReference type="EC" id="2.7.1.156" evidence="8"/>
<evidence type="ECO:0000256" key="9">
    <source>
        <dbReference type="ARBA" id="ARBA00012523"/>
    </source>
</evidence>
<dbReference type="UniPathway" id="UPA00148">
    <property type="reaction ID" value="UER00236"/>
</dbReference>
<keyword evidence="13" id="KW-0418">Kinase</keyword>
<organism evidence="18 19">
    <name type="scientific">Heyndrickxia oleronia</name>
    <dbReference type="NCBI Taxonomy" id="38875"/>
    <lineage>
        <taxon>Bacteria</taxon>
        <taxon>Bacillati</taxon>
        <taxon>Bacillota</taxon>
        <taxon>Bacilli</taxon>
        <taxon>Bacillales</taxon>
        <taxon>Bacillaceae</taxon>
        <taxon>Heyndrickxia</taxon>
    </lineage>
</organism>
<evidence type="ECO:0000256" key="10">
    <source>
        <dbReference type="ARBA" id="ARBA00022573"/>
    </source>
</evidence>
<dbReference type="EMBL" id="MTLA01000165">
    <property type="protein sequence ID" value="OOP67751.1"/>
    <property type="molecule type" value="Genomic_DNA"/>
</dbReference>
<comment type="catalytic activity">
    <reaction evidence="2">
        <text>adenosylcob(III)inamide phosphate + GTP + H(+) = adenosylcob(III)inamide-GDP + diphosphate</text>
        <dbReference type="Rhea" id="RHEA:22712"/>
        <dbReference type="ChEBI" id="CHEBI:15378"/>
        <dbReference type="ChEBI" id="CHEBI:33019"/>
        <dbReference type="ChEBI" id="CHEBI:37565"/>
        <dbReference type="ChEBI" id="CHEBI:58502"/>
        <dbReference type="ChEBI" id="CHEBI:60487"/>
        <dbReference type="EC" id="2.7.7.62"/>
    </reaction>
</comment>
<protein>
    <recommendedName>
        <fullName evidence="16">Adenosylcobinamide kinase</fullName>
        <ecNumber evidence="8">2.7.1.156</ecNumber>
        <ecNumber evidence="9">2.7.7.62</ecNumber>
    </recommendedName>
    <alternativeName>
        <fullName evidence="17">Adenosylcobinamide-phosphate guanylyltransferase</fullName>
    </alternativeName>
</protein>
<sequence length="147" mass="17343">MHFITGGYFNGKAKWVRDQFGLKERSDYLWLSAYQSNKLELPFQNKEKQLLIIEGVEQYIKKWIDLDIDIQIIRAQAKDLVEKAVNWEQADENNELILIGTDISKGIVPIEKKDRQWRDITGWVYQDIVATSDSVYMVWYGISKRIK</sequence>
<dbReference type="PANTHER" id="PTHR34848:SF1">
    <property type="entry name" value="BIFUNCTIONAL ADENOSYLCOBALAMIN BIOSYNTHESIS PROTEIN COBU"/>
    <property type="match status" value="1"/>
</dbReference>
<evidence type="ECO:0000313" key="19">
    <source>
        <dbReference type="Proteomes" id="UP000189761"/>
    </source>
</evidence>
<dbReference type="EC" id="2.7.7.62" evidence="9"/>
<keyword evidence="15" id="KW-0342">GTP-binding</keyword>
<evidence type="ECO:0000256" key="5">
    <source>
        <dbReference type="ARBA" id="ARBA00004692"/>
    </source>
</evidence>
<keyword evidence="10" id="KW-0169">Cobalamin biosynthesis</keyword>
<evidence type="ECO:0000256" key="11">
    <source>
        <dbReference type="ARBA" id="ARBA00022679"/>
    </source>
</evidence>
<evidence type="ECO:0000313" key="18">
    <source>
        <dbReference type="EMBL" id="OOP67751.1"/>
    </source>
</evidence>
<dbReference type="PANTHER" id="PTHR34848">
    <property type="match status" value="1"/>
</dbReference>
<keyword evidence="14" id="KW-0067">ATP-binding</keyword>
<dbReference type="SUPFAM" id="SSF52540">
    <property type="entry name" value="P-loop containing nucleoside triphosphate hydrolases"/>
    <property type="match status" value="1"/>
</dbReference>
<evidence type="ECO:0000256" key="6">
    <source>
        <dbReference type="ARBA" id="ARBA00005159"/>
    </source>
</evidence>
<evidence type="ECO:0000256" key="8">
    <source>
        <dbReference type="ARBA" id="ARBA00012016"/>
    </source>
</evidence>
<name>A0A8E2I6R9_9BACI</name>
<evidence type="ECO:0000256" key="1">
    <source>
        <dbReference type="ARBA" id="ARBA00000312"/>
    </source>
</evidence>
<comment type="catalytic activity">
    <reaction evidence="1">
        <text>adenosylcob(III)inamide + ATP = adenosylcob(III)inamide phosphate + ADP + H(+)</text>
        <dbReference type="Rhea" id="RHEA:15769"/>
        <dbReference type="ChEBI" id="CHEBI:2480"/>
        <dbReference type="ChEBI" id="CHEBI:15378"/>
        <dbReference type="ChEBI" id="CHEBI:30616"/>
        <dbReference type="ChEBI" id="CHEBI:58502"/>
        <dbReference type="ChEBI" id="CHEBI:456216"/>
        <dbReference type="EC" id="2.7.1.156"/>
    </reaction>
</comment>
<evidence type="ECO:0000256" key="7">
    <source>
        <dbReference type="ARBA" id="ARBA00007490"/>
    </source>
</evidence>
<keyword evidence="11" id="KW-0808">Transferase</keyword>
<proteinExistence type="inferred from homology"/>
<keyword evidence="12" id="KW-0547">Nucleotide-binding</keyword>